<dbReference type="eggNOG" id="COG3178">
    <property type="taxonomic scope" value="Bacteria"/>
</dbReference>
<keyword evidence="3" id="KW-1185">Reference proteome</keyword>
<dbReference type="Gene3D" id="3.90.1200.10">
    <property type="match status" value="1"/>
</dbReference>
<dbReference type="KEGG" id="rru:Rru_A3437"/>
<protein>
    <submittedName>
        <fullName evidence="2">Aminoglycoside phosphotransferase</fullName>
    </submittedName>
</protein>
<accession>Q2RNR4</accession>
<dbReference type="STRING" id="269796.Rru_A3437"/>
<gene>
    <name evidence="2" type="ordered locus">Rru_A3437</name>
</gene>
<dbReference type="EMBL" id="CP000230">
    <property type="protein sequence ID" value="ABC24231.1"/>
    <property type="molecule type" value="Genomic_DNA"/>
</dbReference>
<evidence type="ECO:0000259" key="1">
    <source>
        <dbReference type="Pfam" id="PF01636"/>
    </source>
</evidence>
<name>Q2RNR4_RHORT</name>
<dbReference type="HOGENOM" id="CLU_021467_2_0_5"/>
<dbReference type="InterPro" id="IPR011009">
    <property type="entry name" value="Kinase-like_dom_sf"/>
</dbReference>
<dbReference type="PATRIC" id="fig|269796.9.peg.3553"/>
<evidence type="ECO:0000313" key="2">
    <source>
        <dbReference type="EMBL" id="ABC24231.1"/>
    </source>
</evidence>
<dbReference type="EnsemblBacteria" id="ABC24231">
    <property type="protein sequence ID" value="ABC24231"/>
    <property type="gene ID" value="Rru_A3437"/>
</dbReference>
<reference evidence="2 3" key="1">
    <citation type="journal article" date="2011" name="Stand. Genomic Sci.">
        <title>Complete genome sequence of Rhodospirillum rubrum type strain (S1).</title>
        <authorList>
            <person name="Munk A.C."/>
            <person name="Copeland A."/>
            <person name="Lucas S."/>
            <person name="Lapidus A."/>
            <person name="Del Rio T.G."/>
            <person name="Barry K."/>
            <person name="Detter J.C."/>
            <person name="Hammon N."/>
            <person name="Israni S."/>
            <person name="Pitluck S."/>
            <person name="Brettin T."/>
            <person name="Bruce D."/>
            <person name="Han C."/>
            <person name="Tapia R."/>
            <person name="Gilna P."/>
            <person name="Schmutz J."/>
            <person name="Larimer F."/>
            <person name="Land M."/>
            <person name="Kyrpides N.C."/>
            <person name="Mavromatis K."/>
            <person name="Richardson P."/>
            <person name="Rohde M."/>
            <person name="Goker M."/>
            <person name="Klenk H.P."/>
            <person name="Zhang Y."/>
            <person name="Roberts G.P."/>
            <person name="Reslewic S."/>
            <person name="Schwartz D.C."/>
        </authorList>
    </citation>
    <scope>NUCLEOTIDE SEQUENCE [LARGE SCALE GENOMIC DNA]</scope>
    <source>
        <strain evidence="3">ATCC 11170 / ATH 1.1.1 / DSM 467 / LMG 4362 / NCIMB 8255 / S1</strain>
    </source>
</reference>
<organism evidence="2 3">
    <name type="scientific">Rhodospirillum rubrum (strain ATCC 11170 / ATH 1.1.1 / DSM 467 / LMG 4362 / NCIMB 8255 / S1)</name>
    <dbReference type="NCBI Taxonomy" id="269796"/>
    <lineage>
        <taxon>Bacteria</taxon>
        <taxon>Pseudomonadati</taxon>
        <taxon>Pseudomonadota</taxon>
        <taxon>Alphaproteobacteria</taxon>
        <taxon>Rhodospirillales</taxon>
        <taxon>Rhodospirillaceae</taxon>
        <taxon>Rhodospirillum</taxon>
    </lineage>
</organism>
<dbReference type="InterPro" id="IPR002575">
    <property type="entry name" value="Aminoglycoside_PTrfase"/>
</dbReference>
<evidence type="ECO:0000313" key="3">
    <source>
        <dbReference type="Proteomes" id="UP000001929"/>
    </source>
</evidence>
<dbReference type="Proteomes" id="UP000001929">
    <property type="component" value="Chromosome"/>
</dbReference>
<dbReference type="RefSeq" id="WP_011391184.1">
    <property type="nucleotide sequence ID" value="NC_007643.1"/>
</dbReference>
<sequence>MTSLIPLRSPAPSAPGLSASDRAAALERLLAASGWDKAGRRLLAGDASFRRYDRLTRDSGATAVLMDAPPPLEDVRPFLGIARHLTNLGFSAPEVLAADETAGFVLLEDLGEGTYTRLLGQGHDETALYALAIDVLAELHTKTRARGLPADLPAYDDARMLAEPLLFAQWTVPALLGQALDGATLEAFRCHLAEVLPVARGVDQTLVLRDFHVDNLLLLPGRTGQARCGLLDFQDAVAGPLTYDLMSLLEDARRDIDPTLMTAMTGRYLDHFPGLDREAFAASWAVLAALRHLKVIGIFTRLAHRDGKPGYLVHIPRLWRLLERSLAHPALAPLARWLDHAVPKDARRVPDPHPLSRPLA</sequence>
<proteinExistence type="predicted"/>
<dbReference type="Pfam" id="PF01636">
    <property type="entry name" value="APH"/>
    <property type="match status" value="1"/>
</dbReference>
<feature type="domain" description="Aminoglycoside phosphotransferase" evidence="1">
    <location>
        <begin position="41"/>
        <end position="277"/>
    </location>
</feature>
<dbReference type="AlphaFoldDB" id="Q2RNR4"/>
<dbReference type="PhylomeDB" id="Q2RNR4"/>
<dbReference type="Gene3D" id="3.30.200.20">
    <property type="entry name" value="Phosphorylase Kinase, domain 1"/>
    <property type="match status" value="1"/>
</dbReference>
<dbReference type="SUPFAM" id="SSF56112">
    <property type="entry name" value="Protein kinase-like (PK-like)"/>
    <property type="match status" value="1"/>
</dbReference>